<dbReference type="GeneID" id="42178423"/>
<organism evidence="2 3">
    <name type="scientific">Halomicrobium mukohataei</name>
    <dbReference type="NCBI Taxonomy" id="57705"/>
    <lineage>
        <taxon>Archaea</taxon>
        <taxon>Methanobacteriati</taxon>
        <taxon>Methanobacteriota</taxon>
        <taxon>Stenosarchaea group</taxon>
        <taxon>Halobacteria</taxon>
        <taxon>Halobacteriales</taxon>
        <taxon>Haloarculaceae</taxon>
        <taxon>Halomicrobium</taxon>
    </lineage>
</organism>
<gene>
    <name evidence="2" type="ORF">E5139_05765</name>
</gene>
<evidence type="ECO:0000313" key="3">
    <source>
        <dbReference type="Proteomes" id="UP000297053"/>
    </source>
</evidence>
<dbReference type="OMA" id="RYRFVFW"/>
<sequence length="391" mass="41771">MAPIRRRRALQLAGGSLSALVAGCVGGSPSAGTDEQTDTPTDEPTETTTDGRTETPTSATEVTGSEQVRYPSGPSEPDWAGADAVGHVALAASRERARALLAPFELPEARREPVVELLRETDFERSLLALVETVGPNGCYRTVEVSNLALSGDRLVGDASAVDESDGETACTEALTYPATLVRVTFDGRPPERATFTITDGWGESADVTGTVEDRIGPDPDDLAGHVRPDDDPVVREPLSCDREGFQRHGSWVDDPPWGLATDDDGAPTFALRVDRLEAGVGETVTVTMTNVGDGVLSTGNRHKYGLQTQTESGWEDVRGATDGDPLSYTDEAIGHAPGDGFEWTLELTEEGLVADHVHADRLVVCPDLEPGRYRFVFWEPAVAVAFDLVE</sequence>
<reference evidence="2 3" key="1">
    <citation type="submission" date="2019-04" db="EMBL/GenBank/DDBJ databases">
        <title>Complete genome sequence of Arthrobacter sp. ZXY-2 associated with effective atrazine degradation and salt adaptation.</title>
        <authorList>
            <person name="Zhao X."/>
        </authorList>
    </citation>
    <scope>NUCLEOTIDE SEQUENCE [LARGE SCALE GENOMIC DNA]</scope>
    <source>
        <strain evidence="3">ZP60</strain>
    </source>
</reference>
<proteinExistence type="predicted"/>
<reference evidence="2 3" key="2">
    <citation type="submission" date="2019-04" db="EMBL/GenBank/DDBJ databases">
        <authorList>
            <person name="Yang S."/>
            <person name="Wei W."/>
        </authorList>
    </citation>
    <scope>NUCLEOTIDE SEQUENCE [LARGE SCALE GENOMIC DNA]</scope>
    <source>
        <strain evidence="3">ZP60</strain>
    </source>
</reference>
<name>A0A4D6KGG8_9EURY</name>
<dbReference type="EMBL" id="CP039375">
    <property type="protein sequence ID" value="QCD65171.1"/>
    <property type="molecule type" value="Genomic_DNA"/>
</dbReference>
<evidence type="ECO:0000256" key="1">
    <source>
        <dbReference type="SAM" id="MobiDB-lite"/>
    </source>
</evidence>
<accession>A0A4D6KGG8</accession>
<dbReference type="AlphaFoldDB" id="A0A4D6KGG8"/>
<dbReference type="KEGG" id="halz:E5139_05765"/>
<feature type="compositionally biased region" description="Acidic residues" evidence="1">
    <location>
        <begin position="35"/>
        <end position="45"/>
    </location>
</feature>
<feature type="region of interest" description="Disordered" evidence="1">
    <location>
        <begin position="23"/>
        <end position="77"/>
    </location>
</feature>
<evidence type="ECO:0000313" key="2">
    <source>
        <dbReference type="EMBL" id="QCD65171.1"/>
    </source>
</evidence>
<dbReference type="PROSITE" id="PS51257">
    <property type="entry name" value="PROKAR_LIPOPROTEIN"/>
    <property type="match status" value="1"/>
</dbReference>
<feature type="compositionally biased region" description="Low complexity" evidence="1">
    <location>
        <begin position="46"/>
        <end position="57"/>
    </location>
</feature>
<dbReference type="RefSeq" id="WP_012808054.1">
    <property type="nucleotide sequence ID" value="NZ_CP039375.1"/>
</dbReference>
<protein>
    <submittedName>
        <fullName evidence="2">Uncharacterized protein</fullName>
    </submittedName>
</protein>
<dbReference type="Proteomes" id="UP000297053">
    <property type="component" value="Chromosome"/>
</dbReference>